<evidence type="ECO:0000256" key="7">
    <source>
        <dbReference type="ARBA" id="ARBA00022475"/>
    </source>
</evidence>
<dbReference type="CDD" id="cd13131">
    <property type="entry name" value="MATE_NorM_like"/>
    <property type="match status" value="1"/>
</dbReference>
<evidence type="ECO:0000256" key="12">
    <source>
        <dbReference type="ARBA" id="ARBA00031636"/>
    </source>
</evidence>
<feature type="transmembrane region" description="Helical" evidence="13">
    <location>
        <begin position="14"/>
        <end position="34"/>
    </location>
</feature>
<evidence type="ECO:0000256" key="4">
    <source>
        <dbReference type="ARBA" id="ARBA00020268"/>
    </source>
</evidence>
<evidence type="ECO:0000256" key="5">
    <source>
        <dbReference type="ARBA" id="ARBA00022448"/>
    </source>
</evidence>
<keyword evidence="6" id="KW-0050">Antiport</keyword>
<dbReference type="NCBIfam" id="TIGR00797">
    <property type="entry name" value="matE"/>
    <property type="match status" value="1"/>
</dbReference>
<gene>
    <name evidence="14" type="primary">norM_2</name>
    <name evidence="14" type="ORF">PAECIP111802_04462</name>
</gene>
<evidence type="ECO:0000256" key="2">
    <source>
        <dbReference type="ARBA" id="ARBA00004651"/>
    </source>
</evidence>
<evidence type="ECO:0000256" key="10">
    <source>
        <dbReference type="ARBA" id="ARBA00023065"/>
    </source>
</evidence>
<keyword evidence="15" id="KW-1185">Reference proteome</keyword>
<keyword evidence="11 13" id="KW-0472">Membrane</keyword>
<evidence type="ECO:0000256" key="8">
    <source>
        <dbReference type="ARBA" id="ARBA00022692"/>
    </source>
</evidence>
<keyword evidence="5" id="KW-0813">Transport</keyword>
<proteinExistence type="inferred from homology"/>
<feature type="transmembrane region" description="Helical" evidence="13">
    <location>
        <begin position="133"/>
        <end position="150"/>
    </location>
</feature>
<feature type="transmembrane region" description="Helical" evidence="13">
    <location>
        <begin position="418"/>
        <end position="440"/>
    </location>
</feature>
<evidence type="ECO:0000256" key="1">
    <source>
        <dbReference type="ARBA" id="ARBA00003408"/>
    </source>
</evidence>
<comment type="caution">
    <text evidence="14">The sequence shown here is derived from an EMBL/GenBank/DDBJ whole genome shotgun (WGS) entry which is preliminary data.</text>
</comment>
<keyword evidence="8 13" id="KW-0812">Transmembrane</keyword>
<dbReference type="PANTHER" id="PTHR43298:SF2">
    <property type="entry name" value="FMN_FAD EXPORTER YEEO-RELATED"/>
    <property type="match status" value="1"/>
</dbReference>
<evidence type="ECO:0000256" key="6">
    <source>
        <dbReference type="ARBA" id="ARBA00022449"/>
    </source>
</evidence>
<evidence type="ECO:0000313" key="15">
    <source>
        <dbReference type="Proteomes" id="UP000730618"/>
    </source>
</evidence>
<dbReference type="PANTHER" id="PTHR43298">
    <property type="entry name" value="MULTIDRUG RESISTANCE PROTEIN NORM-RELATED"/>
    <property type="match status" value="1"/>
</dbReference>
<feature type="transmembrane region" description="Helical" evidence="13">
    <location>
        <begin position="94"/>
        <end position="113"/>
    </location>
</feature>
<comment type="function">
    <text evidence="1">Multidrug efflux pump.</text>
</comment>
<keyword evidence="9 13" id="KW-1133">Transmembrane helix</keyword>
<comment type="subcellular location">
    <subcellularLocation>
        <location evidence="2">Cell membrane</location>
        <topology evidence="2">Multi-pass membrane protein</topology>
    </subcellularLocation>
</comment>
<name>A0ABN7TP22_9BACL</name>
<dbReference type="PIRSF" id="PIRSF006603">
    <property type="entry name" value="DinF"/>
    <property type="match status" value="1"/>
</dbReference>
<feature type="transmembrane region" description="Helical" evidence="13">
    <location>
        <begin position="162"/>
        <end position="182"/>
    </location>
</feature>
<reference evidence="14 15" key="1">
    <citation type="submission" date="2021-06" db="EMBL/GenBank/DDBJ databases">
        <authorList>
            <person name="Criscuolo A."/>
        </authorList>
    </citation>
    <scope>NUCLEOTIDE SEQUENCE [LARGE SCALE GENOMIC DNA]</scope>
    <source>
        <strain evidence="15">CIP 111802</strain>
    </source>
</reference>
<feature type="transmembrane region" description="Helical" evidence="13">
    <location>
        <begin position="317"/>
        <end position="339"/>
    </location>
</feature>
<feature type="transmembrane region" description="Helical" evidence="13">
    <location>
        <begin position="389"/>
        <end position="412"/>
    </location>
</feature>
<accession>A0ABN7TP22</accession>
<dbReference type="InterPro" id="IPR050222">
    <property type="entry name" value="MATE_MdtK"/>
</dbReference>
<comment type="similarity">
    <text evidence="3">Belongs to the multi antimicrobial extrusion (MATE) (TC 2.A.66.1) family.</text>
</comment>
<dbReference type="RefSeq" id="WP_218100743.1">
    <property type="nucleotide sequence ID" value="NZ_CAJVCE010000013.1"/>
</dbReference>
<keyword evidence="7" id="KW-1003">Cell membrane</keyword>
<protein>
    <recommendedName>
        <fullName evidence="4">Probable multidrug resistance protein NorM</fullName>
    </recommendedName>
    <alternativeName>
        <fullName evidence="12">Multidrug-efflux transporter</fullName>
    </alternativeName>
</protein>
<feature type="transmembrane region" description="Helical" evidence="13">
    <location>
        <begin position="244"/>
        <end position="266"/>
    </location>
</feature>
<organism evidence="14 15">
    <name type="scientific">Paenibacillus allorhizosphaerae</name>
    <dbReference type="NCBI Taxonomy" id="2849866"/>
    <lineage>
        <taxon>Bacteria</taxon>
        <taxon>Bacillati</taxon>
        <taxon>Bacillota</taxon>
        <taxon>Bacilli</taxon>
        <taxon>Bacillales</taxon>
        <taxon>Paenibacillaceae</taxon>
        <taxon>Paenibacillus</taxon>
    </lineage>
</organism>
<evidence type="ECO:0000256" key="9">
    <source>
        <dbReference type="ARBA" id="ARBA00022989"/>
    </source>
</evidence>
<keyword evidence="10" id="KW-0406">Ion transport</keyword>
<feature type="transmembrane region" description="Helical" evidence="13">
    <location>
        <begin position="194"/>
        <end position="216"/>
    </location>
</feature>
<evidence type="ECO:0000256" key="13">
    <source>
        <dbReference type="SAM" id="Phobius"/>
    </source>
</evidence>
<dbReference type="InterPro" id="IPR048279">
    <property type="entry name" value="MdtK-like"/>
</dbReference>
<dbReference type="EMBL" id="CAJVCE010000013">
    <property type="protein sequence ID" value="CAG7649324.1"/>
    <property type="molecule type" value="Genomic_DNA"/>
</dbReference>
<sequence>MIQTHSLLQKTRQFIVILLPIMITQLTMFAMTFFDTFMSGHAGAVDLAGVAIGSSIWVPVQTGLNGIMFAITPIVAQLVGAGRNEKVPFTVIQGIYLAAALALAVIACGAFALNPMLQAMNLEPAVRSTARGFLIAISAGTIPLFIYTVLRSFMDALGQTRMTMAITLLSLPINVLLNYLFIFGNMGFPRLGGIGAGVASAITYWCICAIAFFVMIRKQPFASYRITNKWFGLSFKAWKEQLQIGVPIGFAIFFETSIFAAVTLLMSEYDTITIAAHQAALNFASFLYMIPLSISMALTILVSFEAGAARYRDARQYGYLGIGFAIGLSLLCALLLLVLNEQIASIYTKEAAVAVLAQQFLMYAIFFQLSDAIAAPIQGALRGYKDVNITLIVALISYWVLGLPIGYVLAHYTSMGAFGYWVGLIAGLASGAVGLFMRLLHVQRVRSRAVRQPGHP</sequence>
<evidence type="ECO:0000256" key="3">
    <source>
        <dbReference type="ARBA" id="ARBA00010199"/>
    </source>
</evidence>
<evidence type="ECO:0000256" key="11">
    <source>
        <dbReference type="ARBA" id="ARBA00023136"/>
    </source>
</evidence>
<dbReference type="Proteomes" id="UP000730618">
    <property type="component" value="Unassembled WGS sequence"/>
</dbReference>
<dbReference type="Pfam" id="PF01554">
    <property type="entry name" value="MatE"/>
    <property type="match status" value="2"/>
</dbReference>
<evidence type="ECO:0000313" key="14">
    <source>
        <dbReference type="EMBL" id="CAG7649324.1"/>
    </source>
</evidence>
<dbReference type="InterPro" id="IPR002528">
    <property type="entry name" value="MATE_fam"/>
</dbReference>
<feature type="transmembrane region" description="Helical" evidence="13">
    <location>
        <begin position="286"/>
        <end position="305"/>
    </location>
</feature>